<feature type="transmembrane region" description="Helical" evidence="3">
    <location>
        <begin position="168"/>
        <end position="188"/>
    </location>
</feature>
<keyword evidence="3" id="KW-0472">Membrane</keyword>
<comment type="caution">
    <text evidence="4">The sequence shown here is derived from an EMBL/GenBank/DDBJ whole genome shotgun (WGS) entry which is preliminary data.</text>
</comment>
<reference evidence="4 5" key="1">
    <citation type="submission" date="2019-03" db="EMBL/GenBank/DDBJ databases">
        <title>Genomic Encyclopedia of Type Strains, Phase IV (KMG-IV): sequencing the most valuable type-strain genomes for metagenomic binning, comparative biology and taxonomic classification.</title>
        <authorList>
            <person name="Goeker M."/>
        </authorList>
    </citation>
    <scope>NUCLEOTIDE SEQUENCE [LARGE SCALE GENOMIC DNA]</scope>
    <source>
        <strain evidence="4 5">DSM 19345</strain>
    </source>
</reference>
<dbReference type="AlphaFoldDB" id="A0A4R3MDE5"/>
<feature type="region of interest" description="Disordered" evidence="2">
    <location>
        <begin position="1"/>
        <end position="159"/>
    </location>
</feature>
<gene>
    <name evidence="4" type="ORF">EDC22_10386</name>
</gene>
<evidence type="ECO:0000256" key="1">
    <source>
        <dbReference type="SAM" id="Coils"/>
    </source>
</evidence>
<feature type="coiled-coil region" evidence="1">
    <location>
        <begin position="374"/>
        <end position="430"/>
    </location>
</feature>
<dbReference type="EMBL" id="SMAK01000003">
    <property type="protein sequence ID" value="TCT11774.1"/>
    <property type="molecule type" value="Genomic_DNA"/>
</dbReference>
<evidence type="ECO:0000256" key="2">
    <source>
        <dbReference type="SAM" id="MobiDB-lite"/>
    </source>
</evidence>
<keyword evidence="3" id="KW-0812">Transmembrane</keyword>
<evidence type="ECO:0000313" key="5">
    <source>
        <dbReference type="Proteomes" id="UP000295678"/>
    </source>
</evidence>
<feature type="compositionally biased region" description="Gly residues" evidence="2">
    <location>
        <begin position="145"/>
        <end position="154"/>
    </location>
</feature>
<name>A0A4R3MDE5_9HYPH</name>
<keyword evidence="3" id="KW-1133">Transmembrane helix</keyword>
<organism evidence="4 5">
    <name type="scientific">Tepidamorphus gemmatus</name>
    <dbReference type="NCBI Taxonomy" id="747076"/>
    <lineage>
        <taxon>Bacteria</taxon>
        <taxon>Pseudomonadati</taxon>
        <taxon>Pseudomonadota</taxon>
        <taxon>Alphaproteobacteria</taxon>
        <taxon>Hyphomicrobiales</taxon>
        <taxon>Tepidamorphaceae</taxon>
        <taxon>Tepidamorphus</taxon>
    </lineage>
</organism>
<dbReference type="Proteomes" id="UP000295678">
    <property type="component" value="Unassembled WGS sequence"/>
</dbReference>
<sequence>MSTGDDAKPRSTSVPTTTRGRRRGVTKPPVLDLEAREIAAAPQPPAAAETAAADEASPAADSQPALAEATSTPDPDRDPAAQRPADEAPEQAIAAGPDSGPVRQDQPDDRPGDGPLGDGPPGDGPPGDGPPGDGLPAGGEPPTDGSGGGSGGGDRLPAPLPTARRASVIAAGLIGALVSLAIYLGLYYGGILPRDLSTAIDGLAVRTHDLDRRVASLEAAAARTPRRDVTRELATQLQALETAFKEMGADPRNTLVRRVRTLEESLAALAAKVEAVPADVGTRLQTVEDWVALLDTEHPQETSPGPNALAERLAAVEQRVAALQASGAPGSAAVTSAVDRTNPDMDSAETSAAETPAATADPTPAAANVHADVVDRLAARMAALEQRLAEVAGALDTVRSEAGETAAARVAELESEITALKGDVETLRGALASADRQIETKIAAVERTIDQRTAAESRAAAAALALAALQRAVDSGRAYQDELQVLRRVAPKDIDIPVLEARAATGVPTPAALRNAFSTLAGNILQAGSGADDGRLVSRLLSGAQSLVRIRPTGRAEGDSRGAILARIEMALADDDLAEAERQWNMLDEAAKSASAAWAADLVARVGAEQELEHLSARLGAAVAGN</sequence>
<accession>A0A4R3MDE5</accession>
<evidence type="ECO:0000256" key="3">
    <source>
        <dbReference type="SAM" id="Phobius"/>
    </source>
</evidence>
<evidence type="ECO:0008006" key="6">
    <source>
        <dbReference type="Google" id="ProtNLM"/>
    </source>
</evidence>
<evidence type="ECO:0000313" key="4">
    <source>
        <dbReference type="EMBL" id="TCT11774.1"/>
    </source>
</evidence>
<protein>
    <recommendedName>
        <fullName evidence="6">Inner membrane protein</fullName>
    </recommendedName>
</protein>
<dbReference type="Gene3D" id="1.20.5.340">
    <property type="match status" value="1"/>
</dbReference>
<proteinExistence type="predicted"/>
<feature type="compositionally biased region" description="Low complexity" evidence="2">
    <location>
        <begin position="348"/>
        <end position="364"/>
    </location>
</feature>
<keyword evidence="1" id="KW-0175">Coiled coil</keyword>
<keyword evidence="5" id="KW-1185">Reference proteome</keyword>
<feature type="compositionally biased region" description="Basic and acidic residues" evidence="2">
    <location>
        <begin position="74"/>
        <end position="86"/>
    </location>
</feature>
<feature type="region of interest" description="Disordered" evidence="2">
    <location>
        <begin position="325"/>
        <end position="364"/>
    </location>
</feature>
<feature type="compositionally biased region" description="Low complexity" evidence="2">
    <location>
        <begin position="46"/>
        <end position="65"/>
    </location>
</feature>